<dbReference type="RefSeq" id="WP_214092840.1">
    <property type="nucleotide sequence ID" value="NZ_JAHCLR010000016.1"/>
</dbReference>
<keyword evidence="2" id="KW-1185">Reference proteome</keyword>
<dbReference type="NCBIfam" id="NF033942">
    <property type="entry name" value="GjpA"/>
    <property type="match status" value="1"/>
</dbReference>
<protein>
    <submittedName>
        <fullName evidence="1">Outer membrane porin GjpA</fullName>
    </submittedName>
</protein>
<comment type="caution">
    <text evidence="1">The sequence shown here is derived from an EMBL/GenBank/DDBJ whole genome shotgun (WGS) entry which is preliminary data.</text>
</comment>
<proteinExistence type="predicted"/>
<dbReference type="Proteomes" id="UP001519535">
    <property type="component" value="Unassembled WGS sequence"/>
</dbReference>
<evidence type="ECO:0000313" key="1">
    <source>
        <dbReference type="EMBL" id="MBS9533960.1"/>
    </source>
</evidence>
<dbReference type="EMBL" id="JAHCLR010000016">
    <property type="protein sequence ID" value="MBS9533960.1"/>
    <property type="molecule type" value="Genomic_DNA"/>
</dbReference>
<gene>
    <name evidence="1" type="primary">gjpA</name>
    <name evidence="1" type="ORF">KIH27_10230</name>
</gene>
<evidence type="ECO:0000313" key="2">
    <source>
        <dbReference type="Proteomes" id="UP001519535"/>
    </source>
</evidence>
<organism evidence="1 2">
    <name type="scientific">Mycolicibacter acidiphilus</name>
    <dbReference type="NCBI Taxonomy" id="2835306"/>
    <lineage>
        <taxon>Bacteria</taxon>
        <taxon>Bacillati</taxon>
        <taxon>Actinomycetota</taxon>
        <taxon>Actinomycetes</taxon>
        <taxon>Mycobacteriales</taxon>
        <taxon>Mycobacteriaceae</taxon>
        <taxon>Mycolicibacter</taxon>
    </lineage>
</organism>
<sequence length="330" mass="32884">MQPLAHSPWIAAGVALVGAGAIAATPVVASTPALSGLPSHTVQLTAGLDLFGAWQDVFDTAKANATVLSDNADGASAAVGQLIADLVHGTKIDPKDVLDAIAQPSLDGSISPSPLSLSNDLQALIPLVLPGQLPDDFPLTAEQLTPILSFASSPLSGVLMGALGPSIAPMVALFNSLEDIHSALSGSTPDTAAALQDLVNIPANMVGGLLNGATIDLTGLIPTLTEAGLLPAAMDVTQLSFAFGGLLSPGYTGNDVEGFLNGVEDGSSPGIGGSIINSLGLTTGLMGFPLVMDPHGVGPIGAMESLQEIIAMALGWNGVDNPLDGLDGGL</sequence>
<name>A0ABS5RI65_9MYCO</name>
<dbReference type="InterPro" id="IPR049934">
    <property type="entry name" value="GjpA-like"/>
</dbReference>
<accession>A0ABS5RI65</accession>
<reference evidence="1 2" key="1">
    <citation type="submission" date="2021-05" db="EMBL/GenBank/DDBJ databases">
        <title>Mycobacterium acidophilum sp. nov., an extremely acid-tolerant member of the genus Mycobacterium.</title>
        <authorList>
            <person name="Xia J."/>
        </authorList>
    </citation>
    <scope>NUCLEOTIDE SEQUENCE [LARGE SCALE GENOMIC DNA]</scope>
    <source>
        <strain evidence="1 2">M1</strain>
    </source>
</reference>